<gene>
    <name evidence="1" type="ORF">I2F25_06095</name>
</gene>
<proteinExistence type="predicted"/>
<dbReference type="EMBL" id="VTDN01000004">
    <property type="protein sequence ID" value="MEB5476619.1"/>
    <property type="molecule type" value="Genomic_DNA"/>
</dbReference>
<evidence type="ECO:0000313" key="2">
    <source>
        <dbReference type="Proteomes" id="UP001339883"/>
    </source>
</evidence>
<dbReference type="Proteomes" id="UP001339883">
    <property type="component" value="Unassembled WGS sequence"/>
</dbReference>
<protein>
    <submittedName>
        <fullName evidence="1">Uncharacterized protein</fullName>
    </submittedName>
</protein>
<comment type="caution">
    <text evidence="1">The sequence shown here is derived from an EMBL/GenBank/DDBJ whole genome shotgun (WGS) entry which is preliminary data.</text>
</comment>
<accession>A0ABU6DS03</accession>
<evidence type="ECO:0000313" key="1">
    <source>
        <dbReference type="EMBL" id="MEB5476619.1"/>
    </source>
</evidence>
<organism evidence="1 2">
    <name type="scientific">Acinetobacter pollinis</name>
    <dbReference type="NCBI Taxonomy" id="2605270"/>
    <lineage>
        <taxon>Bacteria</taxon>
        <taxon>Pseudomonadati</taxon>
        <taxon>Pseudomonadota</taxon>
        <taxon>Gammaproteobacteria</taxon>
        <taxon>Moraxellales</taxon>
        <taxon>Moraxellaceae</taxon>
        <taxon>Acinetobacter</taxon>
    </lineage>
</organism>
<keyword evidence="2" id="KW-1185">Reference proteome</keyword>
<dbReference type="RefSeq" id="WP_325775104.1">
    <property type="nucleotide sequence ID" value="NZ_VTDN01000004.1"/>
</dbReference>
<name>A0ABU6DS03_9GAMM</name>
<reference evidence="1 2" key="1">
    <citation type="submission" date="2019-08" db="EMBL/GenBank/DDBJ databases">
        <title>Five species of Acinetobacter isolated from floral nectar and animal pollinators.</title>
        <authorList>
            <person name="Hendry T.A."/>
        </authorList>
    </citation>
    <scope>NUCLEOTIDE SEQUENCE [LARGE SCALE GENOMIC DNA]</scope>
    <source>
        <strain evidence="1 2">MD18.27</strain>
    </source>
</reference>
<sequence>MWKKVRVFILLLVLGYVAIEAWKDLNQNWDQSIVVLVHPINADGSQNTENYIQQLNAQSFTETSEYLTANAKNYQRNAHFIFKIGRELKQLPPEPPENGSAFNAILWSLKFRYYAWKQTQSVDGYATVTLYLNYYDSNKYKVLKHSTALERGRIGVVNLFSDVKQNEENQVVTAHELLHAFGATDKYDLNTGQPIYPQGYVNPAQQPRLPQHQAELMAGYIPITETQSKIPLSLQQTVIGNLTAREIGWVK</sequence>